<gene>
    <name evidence="1" type="ORF">FJA49_04570</name>
</gene>
<proteinExistence type="predicted"/>
<dbReference type="RefSeq" id="WP_139999320.1">
    <property type="nucleotide sequence ID" value="NZ_VFJE01000051.1"/>
</dbReference>
<protein>
    <submittedName>
        <fullName evidence="1">M1 family metallopeptidase</fullName>
    </submittedName>
</protein>
<dbReference type="InterPro" id="IPR027268">
    <property type="entry name" value="Peptidase_M4/M1_CTD_sf"/>
</dbReference>
<evidence type="ECO:0000313" key="1">
    <source>
        <dbReference type="EMBL" id="TPD71176.1"/>
    </source>
</evidence>
<dbReference type="SUPFAM" id="SSF55486">
    <property type="entry name" value="Metalloproteases ('zincins'), catalytic domain"/>
    <property type="match status" value="1"/>
</dbReference>
<sequence>MLKKLLFLFFGFQTIYAQEKTPHLNGNVKISIAEGTFECDFTLNDIPNIKDYYIRINAGMNILNFKSLKPNEFLIGYSFSPNDKAYESRGYYFPANNTNDKFLPKVVQVKYVGKFPIIKDTISDYSRKDWKGNIAFNSFSVRADGTQSAWYPILYDVTNDKIYDQMTYDVTIECVDCNTLYVNGNIPVKTSKNRFISDTPKELMLFCGNYDYKQINSTYILNPDIGIDKLKELEAFTGTFKKYYEKKLSIPFGQPITFIQTTPTSKKDGWLFVAYPTIVNVGYGNNSLSGLLDKWFKPFIAHELGHYYFGTYKVFNSELGDMLSEGFAEYLSLKLSLDILGKDVYQKEINEKFEFLSDFKAIPFQKVKTTADYTDRETYVYDYAPVVFLAIEKEIGEKQMWQWISTLLQSKVEMTNYDFMVKTLNSTLKDKTKLENIISKYFASDDSVENAIKKLKS</sequence>
<comment type="caution">
    <text evidence="1">The sequence shown here is derived from an EMBL/GenBank/DDBJ whole genome shotgun (WGS) entry which is preliminary data.</text>
</comment>
<evidence type="ECO:0000313" key="2">
    <source>
        <dbReference type="Proteomes" id="UP000319175"/>
    </source>
</evidence>
<dbReference type="EMBL" id="VFJE01000051">
    <property type="protein sequence ID" value="TPD71176.1"/>
    <property type="molecule type" value="Genomic_DNA"/>
</dbReference>
<dbReference type="Proteomes" id="UP000319175">
    <property type="component" value="Unassembled WGS sequence"/>
</dbReference>
<accession>A0A501QGX6</accession>
<reference evidence="1 2" key="2">
    <citation type="submission" date="2019-06" db="EMBL/GenBank/DDBJ databases">
        <authorList>
            <person name="Seo Y."/>
        </authorList>
    </citation>
    <scope>NUCLEOTIDE SEQUENCE [LARGE SCALE GENOMIC DNA]</scope>
    <source>
        <strain evidence="1 2">MaA-Y11</strain>
    </source>
</reference>
<reference evidence="1 2" key="1">
    <citation type="submission" date="2019-06" db="EMBL/GenBank/DDBJ databases">
        <title>Flavobacterium sp. MaA-Y11 from geoumgang.</title>
        <authorList>
            <person name="Jeong S."/>
        </authorList>
    </citation>
    <scope>NUCLEOTIDE SEQUENCE [LARGE SCALE GENOMIC DNA]</scope>
    <source>
        <strain evidence="1 2">MaA-Y11</strain>
    </source>
</reference>
<dbReference type="AlphaFoldDB" id="A0A501QGX6"/>
<keyword evidence="2" id="KW-1185">Reference proteome</keyword>
<organism evidence="1 2">
    <name type="scientific">Flavobacterium microcysteis</name>
    <dbReference type="NCBI Taxonomy" id="2596891"/>
    <lineage>
        <taxon>Bacteria</taxon>
        <taxon>Pseudomonadati</taxon>
        <taxon>Bacteroidota</taxon>
        <taxon>Flavobacteriia</taxon>
        <taxon>Flavobacteriales</taxon>
        <taxon>Flavobacteriaceae</taxon>
        <taxon>Flavobacterium</taxon>
    </lineage>
</organism>
<dbReference type="OrthoDB" id="639393at2"/>
<name>A0A501QGX6_9FLAO</name>
<dbReference type="Gene3D" id="1.10.390.10">
    <property type="entry name" value="Neutral Protease Domain 2"/>
    <property type="match status" value="1"/>
</dbReference>